<gene>
    <name evidence="2" type="ORF">NCTC13456_00837</name>
</gene>
<name>A0A376G0F0_9FLAO</name>
<dbReference type="Pfam" id="PF01370">
    <property type="entry name" value="Epimerase"/>
    <property type="match status" value="1"/>
</dbReference>
<reference evidence="2 3" key="1">
    <citation type="submission" date="2018-06" db="EMBL/GenBank/DDBJ databases">
        <authorList>
            <consortium name="Pathogen Informatics"/>
            <person name="Doyle S."/>
        </authorList>
    </citation>
    <scope>NUCLEOTIDE SEQUENCE [LARGE SCALE GENOMIC DNA]</scope>
    <source>
        <strain evidence="2 3">NCTC13456</strain>
    </source>
</reference>
<dbReference type="Proteomes" id="UP000254737">
    <property type="component" value="Unassembled WGS sequence"/>
</dbReference>
<proteinExistence type="predicted"/>
<organism evidence="2 3">
    <name type="scientific">Empedobacter falsenii</name>
    <dbReference type="NCBI Taxonomy" id="343874"/>
    <lineage>
        <taxon>Bacteria</taxon>
        <taxon>Pseudomonadati</taxon>
        <taxon>Bacteroidota</taxon>
        <taxon>Flavobacteriia</taxon>
        <taxon>Flavobacteriales</taxon>
        <taxon>Weeksellaceae</taxon>
        <taxon>Empedobacter</taxon>
    </lineage>
</organism>
<dbReference type="InterPro" id="IPR001509">
    <property type="entry name" value="Epimerase_deHydtase"/>
</dbReference>
<dbReference type="SUPFAM" id="SSF51735">
    <property type="entry name" value="NAD(P)-binding Rossmann-fold domains"/>
    <property type="match status" value="1"/>
</dbReference>
<dbReference type="STRING" id="343874.GCA_000805695_01386"/>
<feature type="domain" description="NAD-dependent epimerase/dehydratase" evidence="1">
    <location>
        <begin position="7"/>
        <end position="161"/>
    </location>
</feature>
<dbReference type="RefSeq" id="WP_114998915.1">
    <property type="nucleotide sequence ID" value="NZ_UFXS01000001.1"/>
</dbReference>
<evidence type="ECO:0000259" key="1">
    <source>
        <dbReference type="Pfam" id="PF01370"/>
    </source>
</evidence>
<protein>
    <submittedName>
        <fullName evidence="2">NAD dependent epimerase/dehydratase family</fullName>
    </submittedName>
</protein>
<dbReference type="AlphaFoldDB" id="A0A376G0F0"/>
<sequence>MIIGRGLIANLFTEVDLDEVVFFASGVSNSSETRKQEFLREQNLVEQTLVNNPEKLFIYFSTCSIYDSSKYNSLYVLHKLHIEEIIKQKAKHFLILRVSNAVGRGGNPNLLMNYLSRQIKNKKELVVHQFATRNLIDVDDVKNVTLKYIASKDWNKIVNVAYTENFNIPEIIEALESNYAQSTKKIIANKGEHYSIDVHGLDYKFTIKSKKDYLFQLIEKYYPS</sequence>
<evidence type="ECO:0000313" key="2">
    <source>
        <dbReference type="EMBL" id="STD54095.1"/>
    </source>
</evidence>
<dbReference type="Gene3D" id="3.40.50.720">
    <property type="entry name" value="NAD(P)-binding Rossmann-like Domain"/>
    <property type="match status" value="1"/>
</dbReference>
<evidence type="ECO:0000313" key="3">
    <source>
        <dbReference type="Proteomes" id="UP000254737"/>
    </source>
</evidence>
<dbReference type="EMBL" id="UFXS01000001">
    <property type="protein sequence ID" value="STD54095.1"/>
    <property type="molecule type" value="Genomic_DNA"/>
</dbReference>
<dbReference type="InterPro" id="IPR036291">
    <property type="entry name" value="NAD(P)-bd_dom_sf"/>
</dbReference>
<accession>A0A376G0F0</accession>